<evidence type="ECO:0000256" key="4">
    <source>
        <dbReference type="ARBA" id="ARBA00022729"/>
    </source>
</evidence>
<feature type="domain" description="DOMON" evidence="10">
    <location>
        <begin position="406"/>
        <end position="519"/>
    </location>
</feature>
<evidence type="ECO:0000256" key="9">
    <source>
        <dbReference type="SAM" id="Phobius"/>
    </source>
</evidence>
<dbReference type="Gene3D" id="1.20.120.1770">
    <property type="match status" value="1"/>
</dbReference>
<dbReference type="CDD" id="cd09631">
    <property type="entry name" value="DOMON_DOH"/>
    <property type="match status" value="1"/>
</dbReference>
<dbReference type="PANTHER" id="PTHR23130:SF115">
    <property type="entry name" value="OS01G0680900 PROTEIN"/>
    <property type="match status" value="1"/>
</dbReference>
<dbReference type="SMART" id="SM00665">
    <property type="entry name" value="B561"/>
    <property type="match status" value="1"/>
</dbReference>
<dbReference type="Proteomes" id="UP000237105">
    <property type="component" value="Unassembled WGS sequence"/>
</dbReference>
<dbReference type="InterPro" id="IPR006593">
    <property type="entry name" value="Cyt_b561/ferric_Rdtase_TM"/>
</dbReference>
<evidence type="ECO:0000256" key="2">
    <source>
        <dbReference type="ARBA" id="ARBA00022448"/>
    </source>
</evidence>
<dbReference type="CDD" id="cd08760">
    <property type="entry name" value="Cyt_b561_FRRS1_like"/>
    <property type="match status" value="1"/>
</dbReference>
<dbReference type="Pfam" id="PF03351">
    <property type="entry name" value="DOMON"/>
    <property type="match status" value="1"/>
</dbReference>
<evidence type="ECO:0000256" key="8">
    <source>
        <dbReference type="SAM" id="MobiDB-lite"/>
    </source>
</evidence>
<sequence length="798" mass="88022">MEWSATSATRAYLDTLKLCNNNDHKRRLESWKTQELGSTEFVSALAAGMKAKLILEVTSTASPSTLALAAAARQTGGRLVCILPEPVLAESKKVIKDSGLRHVVEFKTGDPSELLPSYENIDFSLVDCKSKDYTRLLNLLDVNPRRSVVVANNLANEKKGFEGHVRGMLEEGVAVRSVKHPIGKGMEVTMIGTSNMEIEKRDLGIGTNRGRSSSSSRVVKRSGSVKKTGKRSKWVVEFDEKSVCREWRENDDTTRHYQPTVEGPPPSTTIFDRTLQTQETKTSQPLRYAVLFTHPLLARDLPPQPLVSFRALALIPTLSVLPMEIWELGVSPSRLLLRLLSALVLVLEAQIFVAADVGRAGAGYGGGVGSTTAGAGESELCNNDLSNFLPPPYGNLTNVICKPVWNTFVLRYTQNEENVMNIVLSAIYTTGWAGMGFSKDGMMVGSSAIVGWVTKKGQARIKQFYLQGSRKSQVIADKGELPLTGIPPSVVLHGPRIYLAFQLKFDKPLNQQPLILAFGFAYPKHLHLTEHDDKTTIRFDFSAGSASAAPSDLGQMKKNHGILAILGWGLILPLGAIVPRYFKHKDPLWYYLHSVIQFVGFVFGLAAVVLGQQLYNKIGAHFPTHRGIGIFILVLSILQILAFFLRPNKEAKIRKYWNWYHHSMGRLALLFGALNIVLGMQIGGAGNDWKIGYGFLLGIVLLSVIVLEVLKWIKRSEEKKMASTFQMNPKSWFSREGHVALNQIPVIEAALNCNSVPTVQSAAVSVWSLENVAGFLFKLESFNISFSFGKANRVTAPF</sequence>
<dbReference type="Pfam" id="PF03188">
    <property type="entry name" value="Cytochrom_B561"/>
    <property type="match status" value="1"/>
</dbReference>
<reference evidence="13" key="1">
    <citation type="submission" date="2016-06" db="EMBL/GenBank/DDBJ databases">
        <title>Parallel loss of symbiosis genes in relatives of nitrogen-fixing non-legume Parasponia.</title>
        <authorList>
            <person name="Van Velzen R."/>
            <person name="Holmer R."/>
            <person name="Bu F."/>
            <person name="Rutten L."/>
            <person name="Van Zeijl A."/>
            <person name="Liu W."/>
            <person name="Santuari L."/>
            <person name="Cao Q."/>
            <person name="Sharma T."/>
            <person name="Shen D."/>
            <person name="Roswanjaya Y."/>
            <person name="Wardhani T."/>
            <person name="Kalhor M.S."/>
            <person name="Jansen J."/>
            <person name="Van den Hoogen J."/>
            <person name="Gungor B."/>
            <person name="Hartog M."/>
            <person name="Hontelez J."/>
            <person name="Verver J."/>
            <person name="Yang W.-C."/>
            <person name="Schijlen E."/>
            <person name="Repin R."/>
            <person name="Schilthuizen M."/>
            <person name="Schranz E."/>
            <person name="Heidstra R."/>
            <person name="Miyata K."/>
            <person name="Fedorova E."/>
            <person name="Kohlen W."/>
            <person name="Bisseling T."/>
            <person name="Smit S."/>
            <person name="Geurts R."/>
        </authorList>
    </citation>
    <scope>NUCLEOTIDE SEQUENCE [LARGE SCALE GENOMIC DNA]</scope>
    <source>
        <strain evidence="13">cv. WU1-14</strain>
    </source>
</reference>
<dbReference type="AlphaFoldDB" id="A0A2P5BRJ1"/>
<feature type="region of interest" description="Disordered" evidence="8">
    <location>
        <begin position="205"/>
        <end position="224"/>
    </location>
</feature>
<evidence type="ECO:0000256" key="3">
    <source>
        <dbReference type="ARBA" id="ARBA00022692"/>
    </source>
</evidence>
<keyword evidence="2" id="KW-0813">Transport</keyword>
<feature type="transmembrane region" description="Helical" evidence="9">
    <location>
        <begin position="691"/>
        <end position="710"/>
    </location>
</feature>
<protein>
    <submittedName>
        <fullName evidence="12">Cytochrome b561 and DOMON domain-containing protein</fullName>
    </submittedName>
</protein>
<evidence type="ECO:0000256" key="1">
    <source>
        <dbReference type="ARBA" id="ARBA00004370"/>
    </source>
</evidence>
<evidence type="ECO:0000256" key="6">
    <source>
        <dbReference type="ARBA" id="ARBA00022989"/>
    </source>
</evidence>
<organism evidence="12 13">
    <name type="scientific">Parasponia andersonii</name>
    <name type="common">Sponia andersonii</name>
    <dbReference type="NCBI Taxonomy" id="3476"/>
    <lineage>
        <taxon>Eukaryota</taxon>
        <taxon>Viridiplantae</taxon>
        <taxon>Streptophyta</taxon>
        <taxon>Embryophyta</taxon>
        <taxon>Tracheophyta</taxon>
        <taxon>Spermatophyta</taxon>
        <taxon>Magnoliopsida</taxon>
        <taxon>eudicotyledons</taxon>
        <taxon>Gunneridae</taxon>
        <taxon>Pentapetalae</taxon>
        <taxon>rosids</taxon>
        <taxon>fabids</taxon>
        <taxon>Rosales</taxon>
        <taxon>Cannabaceae</taxon>
        <taxon>Parasponia</taxon>
    </lineage>
</organism>
<keyword evidence="5" id="KW-0249">Electron transport</keyword>
<dbReference type="Gene3D" id="3.40.50.150">
    <property type="entry name" value="Vaccinia Virus protein VP39"/>
    <property type="match status" value="1"/>
</dbReference>
<comment type="caution">
    <text evidence="12">The sequence shown here is derived from an EMBL/GenBank/DDBJ whole genome shotgun (WGS) entry which is preliminary data.</text>
</comment>
<feature type="domain" description="Cytochrome b561" evidence="11">
    <location>
        <begin position="522"/>
        <end position="716"/>
    </location>
</feature>
<keyword evidence="13" id="KW-1185">Reference proteome</keyword>
<gene>
    <name evidence="12" type="ORF">PanWU01x14_217210</name>
</gene>
<dbReference type="SMART" id="SM00664">
    <property type="entry name" value="DoH"/>
    <property type="match status" value="1"/>
</dbReference>
<dbReference type="InterPro" id="IPR045266">
    <property type="entry name" value="DOH_DOMON"/>
</dbReference>
<keyword evidence="6 9" id="KW-1133">Transmembrane helix</keyword>
<keyword evidence="3 9" id="KW-0812">Transmembrane</keyword>
<dbReference type="PANTHER" id="PTHR23130">
    <property type="entry name" value="CYTOCHROME B561 AND DOMON DOMAIN-CONTAINING PROTEIN"/>
    <property type="match status" value="1"/>
</dbReference>
<evidence type="ECO:0000313" key="12">
    <source>
        <dbReference type="EMBL" id="PON51354.1"/>
    </source>
</evidence>
<evidence type="ECO:0000259" key="11">
    <source>
        <dbReference type="PROSITE" id="PS50939"/>
    </source>
</evidence>
<evidence type="ECO:0000256" key="7">
    <source>
        <dbReference type="ARBA" id="ARBA00023136"/>
    </source>
</evidence>
<feature type="transmembrane region" description="Helical" evidence="9">
    <location>
        <begin position="560"/>
        <end position="578"/>
    </location>
</feature>
<keyword evidence="7 9" id="KW-0472">Membrane</keyword>
<accession>A0A2P5BRJ1</accession>
<keyword evidence="4" id="KW-0732">Signal</keyword>
<evidence type="ECO:0000259" key="10">
    <source>
        <dbReference type="PROSITE" id="PS50836"/>
    </source>
</evidence>
<dbReference type="InterPro" id="IPR005018">
    <property type="entry name" value="DOMON_domain"/>
</dbReference>
<evidence type="ECO:0000313" key="13">
    <source>
        <dbReference type="Proteomes" id="UP000237105"/>
    </source>
</evidence>
<proteinExistence type="predicted"/>
<dbReference type="OrthoDB" id="19261at2759"/>
<feature type="transmembrane region" description="Helical" evidence="9">
    <location>
        <begin position="627"/>
        <end position="646"/>
    </location>
</feature>
<dbReference type="GO" id="GO:0016020">
    <property type="term" value="C:membrane"/>
    <property type="evidence" value="ECO:0007669"/>
    <property type="project" value="UniProtKB-SubCell"/>
</dbReference>
<name>A0A2P5BRJ1_PARAD</name>
<comment type="subcellular location">
    <subcellularLocation>
        <location evidence="1">Membrane</location>
    </subcellularLocation>
</comment>
<feature type="transmembrane region" description="Helical" evidence="9">
    <location>
        <begin position="590"/>
        <end position="615"/>
    </location>
</feature>
<dbReference type="STRING" id="3476.A0A2P5BRJ1"/>
<dbReference type="InterPro" id="IPR009902">
    <property type="entry name" value="DUF1442"/>
</dbReference>
<dbReference type="InterPro" id="IPR029063">
    <property type="entry name" value="SAM-dependent_MTases_sf"/>
</dbReference>
<evidence type="ECO:0000256" key="5">
    <source>
        <dbReference type="ARBA" id="ARBA00022982"/>
    </source>
</evidence>
<dbReference type="EMBL" id="JXTB01000234">
    <property type="protein sequence ID" value="PON51354.1"/>
    <property type="molecule type" value="Genomic_DNA"/>
</dbReference>
<dbReference type="Pfam" id="PF07279">
    <property type="entry name" value="DUF1442"/>
    <property type="match status" value="1"/>
</dbReference>
<dbReference type="PROSITE" id="PS50939">
    <property type="entry name" value="CYTOCHROME_B561"/>
    <property type="match status" value="1"/>
</dbReference>
<dbReference type="PROSITE" id="PS50836">
    <property type="entry name" value="DOMON"/>
    <property type="match status" value="1"/>
</dbReference>
<feature type="transmembrane region" description="Helical" evidence="9">
    <location>
        <begin position="667"/>
        <end position="685"/>
    </location>
</feature>